<comment type="caution">
    <text evidence="2">The sequence shown here is derived from an EMBL/GenBank/DDBJ whole genome shotgun (WGS) entry which is preliminary data.</text>
</comment>
<evidence type="ECO:0000313" key="3">
    <source>
        <dbReference type="Proteomes" id="UP000532936"/>
    </source>
</evidence>
<accession>A0A7W6A2Z1</accession>
<dbReference type="EMBL" id="JACIDA010000001">
    <property type="protein sequence ID" value="MBB3870742.1"/>
    <property type="molecule type" value="Genomic_DNA"/>
</dbReference>
<reference evidence="2 3" key="1">
    <citation type="submission" date="2020-08" db="EMBL/GenBank/DDBJ databases">
        <title>Genomic Encyclopedia of Type Strains, Phase IV (KMG-IV): sequencing the most valuable type-strain genomes for metagenomic binning, comparative biology and taxonomic classification.</title>
        <authorList>
            <person name="Goeker M."/>
        </authorList>
    </citation>
    <scope>NUCLEOTIDE SEQUENCE [LARGE SCALE GENOMIC DNA]</scope>
    <source>
        <strain evidence="2 3">DSM 14878</strain>
    </source>
</reference>
<dbReference type="AlphaFoldDB" id="A0A7W6A2Z1"/>
<feature type="transmembrane region" description="Helical" evidence="1">
    <location>
        <begin position="163"/>
        <end position="187"/>
    </location>
</feature>
<feature type="transmembrane region" description="Helical" evidence="1">
    <location>
        <begin position="20"/>
        <end position="40"/>
    </location>
</feature>
<keyword evidence="1" id="KW-0812">Transmembrane</keyword>
<organism evidence="2 3">
    <name type="scientific">Brevundimonas mediterranea</name>
    <dbReference type="NCBI Taxonomy" id="74329"/>
    <lineage>
        <taxon>Bacteria</taxon>
        <taxon>Pseudomonadati</taxon>
        <taxon>Pseudomonadota</taxon>
        <taxon>Alphaproteobacteria</taxon>
        <taxon>Caulobacterales</taxon>
        <taxon>Caulobacteraceae</taxon>
        <taxon>Brevundimonas</taxon>
    </lineage>
</organism>
<dbReference type="RefSeq" id="WP_183195024.1">
    <property type="nucleotide sequence ID" value="NZ_JACIDA010000001.1"/>
</dbReference>
<evidence type="ECO:0000256" key="1">
    <source>
        <dbReference type="SAM" id="Phobius"/>
    </source>
</evidence>
<evidence type="ECO:0000313" key="2">
    <source>
        <dbReference type="EMBL" id="MBB3870742.1"/>
    </source>
</evidence>
<proteinExistence type="predicted"/>
<gene>
    <name evidence="2" type="ORF">GGR11_000256</name>
</gene>
<feature type="transmembrane region" description="Helical" evidence="1">
    <location>
        <begin position="55"/>
        <end position="77"/>
    </location>
</feature>
<keyword evidence="1" id="KW-1133">Transmembrane helix</keyword>
<feature type="transmembrane region" description="Helical" evidence="1">
    <location>
        <begin position="110"/>
        <end position="136"/>
    </location>
</feature>
<protein>
    <submittedName>
        <fullName evidence="2">Uncharacterized protein</fullName>
    </submittedName>
</protein>
<keyword evidence="1" id="KW-0472">Membrane</keyword>
<dbReference type="Proteomes" id="UP000532936">
    <property type="component" value="Unassembled WGS sequence"/>
</dbReference>
<name>A0A7W6A2Z1_9CAUL</name>
<sequence length="205" mass="23342">MWRLFRPLRYFALRNREKTALDFMGTAIIATILIVPFLLVPDASFFRAGGFLDRLIGLMSALTGFFVAALVAAATFAHPDLDREMGSGAVEMKINDGEETRWQRLTRREWACAIFGYLSFATFIFSVMAAIAVPVATSNPEVPWWLPDQTVLKLSHWFYEIRYTLMLLFLIPLGHIMTVTGIGIYYLMDRLHYKKPVIVHKSDAA</sequence>